<feature type="transmembrane region" description="Helical" evidence="1">
    <location>
        <begin position="51"/>
        <end position="70"/>
    </location>
</feature>
<keyword evidence="1" id="KW-0812">Transmembrane</keyword>
<keyword evidence="1" id="KW-0472">Membrane</keyword>
<gene>
    <name evidence="2" type="ORF">HELGO_WM11401</name>
</gene>
<feature type="transmembrane region" description="Helical" evidence="1">
    <location>
        <begin position="20"/>
        <end position="39"/>
    </location>
</feature>
<organism evidence="2">
    <name type="scientific">uncultured Aureispira sp</name>
    <dbReference type="NCBI Taxonomy" id="1331704"/>
    <lineage>
        <taxon>Bacteria</taxon>
        <taxon>Pseudomonadati</taxon>
        <taxon>Bacteroidota</taxon>
        <taxon>Saprospiria</taxon>
        <taxon>Saprospirales</taxon>
        <taxon>Saprospiraceae</taxon>
        <taxon>Aureispira</taxon>
        <taxon>environmental samples</taxon>
    </lineage>
</organism>
<dbReference type="AlphaFoldDB" id="A0A6S6SA82"/>
<dbReference type="InterPro" id="IPR032820">
    <property type="entry name" value="ATPase_put"/>
</dbReference>
<name>A0A6S6SA82_9BACT</name>
<evidence type="ECO:0000313" key="2">
    <source>
        <dbReference type="EMBL" id="CAA6801439.1"/>
    </source>
</evidence>
<sequence length="79" mass="8862">MDKKNPLEQNKTSKKPVNFLKYTSMATQMGVTIGLFIFVGLKLDAWLETKVLFILIGSLLGVGLSLYHFIRQAISDNES</sequence>
<protein>
    <recommendedName>
        <fullName evidence="3">ATP synthase protein I</fullName>
    </recommendedName>
</protein>
<keyword evidence="1" id="KW-1133">Transmembrane helix</keyword>
<evidence type="ECO:0008006" key="3">
    <source>
        <dbReference type="Google" id="ProtNLM"/>
    </source>
</evidence>
<evidence type="ECO:0000256" key="1">
    <source>
        <dbReference type="SAM" id="Phobius"/>
    </source>
</evidence>
<dbReference type="Pfam" id="PF09527">
    <property type="entry name" value="ATPase_gene1"/>
    <property type="match status" value="1"/>
</dbReference>
<proteinExistence type="predicted"/>
<reference evidence="2" key="1">
    <citation type="submission" date="2020-01" db="EMBL/GenBank/DDBJ databases">
        <authorList>
            <person name="Meier V. D."/>
            <person name="Meier V D."/>
        </authorList>
    </citation>
    <scope>NUCLEOTIDE SEQUENCE</scope>
    <source>
        <strain evidence="2">HLG_WM_MAG_10</strain>
    </source>
</reference>
<accession>A0A6S6SA82</accession>
<dbReference type="EMBL" id="CACVAQ010000065">
    <property type="protein sequence ID" value="CAA6801439.1"/>
    <property type="molecule type" value="Genomic_DNA"/>
</dbReference>